<evidence type="ECO:0000256" key="1">
    <source>
        <dbReference type="ARBA" id="ARBA00001954"/>
    </source>
</evidence>
<evidence type="ECO:0000256" key="13">
    <source>
        <dbReference type="ARBA" id="ARBA00049800"/>
    </source>
</evidence>
<dbReference type="SUPFAM" id="SSF51197">
    <property type="entry name" value="Clavaminate synthase-like"/>
    <property type="match status" value="1"/>
</dbReference>
<dbReference type="PANTHER" id="PTHR12461">
    <property type="entry name" value="HYPOXIA-INDUCIBLE FACTOR 1 ALPHA INHIBITOR-RELATED"/>
    <property type="match status" value="1"/>
</dbReference>
<keyword evidence="16" id="KW-1185">Reference proteome</keyword>
<evidence type="ECO:0000256" key="5">
    <source>
        <dbReference type="ARBA" id="ARBA00022964"/>
    </source>
</evidence>
<proteinExistence type="predicted"/>
<organism evidence="15">
    <name type="scientific">Darwinula stevensoni</name>
    <dbReference type="NCBI Taxonomy" id="69355"/>
    <lineage>
        <taxon>Eukaryota</taxon>
        <taxon>Metazoa</taxon>
        <taxon>Ecdysozoa</taxon>
        <taxon>Arthropoda</taxon>
        <taxon>Crustacea</taxon>
        <taxon>Oligostraca</taxon>
        <taxon>Ostracoda</taxon>
        <taxon>Podocopa</taxon>
        <taxon>Podocopida</taxon>
        <taxon>Darwinulocopina</taxon>
        <taxon>Darwinuloidea</taxon>
        <taxon>Darwinulidae</taxon>
        <taxon>Darwinula</taxon>
    </lineage>
</organism>
<evidence type="ECO:0000259" key="14">
    <source>
        <dbReference type="PROSITE" id="PS51184"/>
    </source>
</evidence>
<sequence>MEELHQKLQDILLQDDWTDLQTFLCESILKPGMKNLFHCVLDSVRKGEELDKAVDTCDSILDILWEWLNVGYWKDVDLVWRHAYSYASLLKALAILKCANDQAVSNALRACDMGILMGQPIMNEVLPRLATLISNYLIDFGDQPLDLPEVRLVCPEYLIIQDYTPMCRVTDHLLPVEYLPSIETFIANYVDQSEPVIIKGAVDHWPALKWDLKHILKICGPRLVPVEIGSRYTENDWTQKLMTVKEFARDYVLCGNGTGYLAQHSLLDQIVELRSDISTPDYCLGETDVNAWFGGPGTVSPLHYDPRHNCFVQVLGWKYFRLYNPIYSDALYPFSSMLLNNTSQVDVEKPDLSQFLNFQDVPYYECVLGPGDLLFLPRKWWHFVRSLSTSFSISFWWDFP</sequence>
<evidence type="ECO:0000256" key="10">
    <source>
        <dbReference type="ARBA" id="ARBA00023163"/>
    </source>
</evidence>
<keyword evidence="6" id="KW-0560">Oxidoreductase</keyword>
<feature type="domain" description="JmjC" evidence="14">
    <location>
        <begin position="268"/>
        <end position="400"/>
    </location>
</feature>
<dbReference type="GO" id="GO:0051864">
    <property type="term" value="F:histone H3K36 demethylase activity"/>
    <property type="evidence" value="ECO:0007669"/>
    <property type="project" value="TreeGrafter"/>
</dbReference>
<dbReference type="Gene3D" id="2.60.120.650">
    <property type="entry name" value="Cupin"/>
    <property type="match status" value="1"/>
</dbReference>
<name>A0A7R9AGH8_9CRUS</name>
<keyword evidence="5" id="KW-0223">Dioxygenase</keyword>
<dbReference type="EMBL" id="CAJPEV010006362">
    <property type="protein sequence ID" value="CAG0904070.1"/>
    <property type="molecule type" value="Genomic_DNA"/>
</dbReference>
<keyword evidence="9" id="KW-0090">Biological rhythms</keyword>
<evidence type="ECO:0000256" key="3">
    <source>
        <dbReference type="ARBA" id="ARBA00022723"/>
    </source>
</evidence>
<evidence type="ECO:0000256" key="4">
    <source>
        <dbReference type="ARBA" id="ARBA00022853"/>
    </source>
</evidence>
<evidence type="ECO:0000256" key="6">
    <source>
        <dbReference type="ARBA" id="ARBA00023002"/>
    </source>
</evidence>
<accession>A0A7R9AGH8</accession>
<keyword evidence="3" id="KW-0479">Metal-binding</keyword>
<gene>
    <name evidence="15" type="ORF">DSTB1V02_LOCUS13425</name>
</gene>
<dbReference type="PROSITE" id="PS51184">
    <property type="entry name" value="JMJC"/>
    <property type="match status" value="1"/>
</dbReference>
<evidence type="ECO:0000256" key="2">
    <source>
        <dbReference type="ARBA" id="ARBA00004123"/>
    </source>
</evidence>
<dbReference type="GO" id="GO:0048511">
    <property type="term" value="P:rhythmic process"/>
    <property type="evidence" value="ECO:0007669"/>
    <property type="project" value="UniProtKB-KW"/>
</dbReference>
<dbReference type="GO" id="GO:0046872">
    <property type="term" value="F:metal ion binding"/>
    <property type="evidence" value="ECO:0007669"/>
    <property type="project" value="UniProtKB-KW"/>
</dbReference>
<protein>
    <recommendedName>
        <fullName evidence="13">JmjC domain-containing protein 5</fullName>
    </recommendedName>
</protein>
<reference evidence="15" key="1">
    <citation type="submission" date="2020-11" db="EMBL/GenBank/DDBJ databases">
        <authorList>
            <person name="Tran Van P."/>
        </authorList>
    </citation>
    <scope>NUCLEOTIDE SEQUENCE</scope>
</reference>
<dbReference type="AlphaFoldDB" id="A0A7R9AGH8"/>
<dbReference type="InterPro" id="IPR041667">
    <property type="entry name" value="Cupin_8"/>
</dbReference>
<evidence type="ECO:0000256" key="9">
    <source>
        <dbReference type="ARBA" id="ARBA00023108"/>
    </source>
</evidence>
<evidence type="ECO:0000256" key="12">
    <source>
        <dbReference type="ARBA" id="ARBA00023306"/>
    </source>
</evidence>
<keyword evidence="12" id="KW-0131">Cell cycle</keyword>
<dbReference type="EMBL" id="LR905879">
    <property type="protein sequence ID" value="CAD7253677.1"/>
    <property type="molecule type" value="Genomic_DNA"/>
</dbReference>
<comment type="cofactor">
    <cofactor evidence="1">
        <name>Fe(2+)</name>
        <dbReference type="ChEBI" id="CHEBI:29033"/>
    </cofactor>
</comment>
<comment type="subcellular location">
    <subcellularLocation>
        <location evidence="2">Nucleus</location>
    </subcellularLocation>
</comment>
<keyword evidence="11" id="KW-0539">Nucleus</keyword>
<keyword evidence="8" id="KW-0805">Transcription regulation</keyword>
<dbReference type="Pfam" id="PF13621">
    <property type="entry name" value="Cupin_8"/>
    <property type="match status" value="1"/>
</dbReference>
<keyword evidence="10" id="KW-0804">Transcription</keyword>
<dbReference type="Pfam" id="PF24472">
    <property type="entry name" value="ARM_KDM8_N"/>
    <property type="match status" value="1"/>
</dbReference>
<evidence type="ECO:0000256" key="7">
    <source>
        <dbReference type="ARBA" id="ARBA00023004"/>
    </source>
</evidence>
<evidence type="ECO:0000256" key="11">
    <source>
        <dbReference type="ARBA" id="ARBA00023242"/>
    </source>
</evidence>
<evidence type="ECO:0000256" key="8">
    <source>
        <dbReference type="ARBA" id="ARBA00023015"/>
    </source>
</evidence>
<dbReference type="SMART" id="SM00558">
    <property type="entry name" value="JmjC"/>
    <property type="match status" value="1"/>
</dbReference>
<evidence type="ECO:0000313" key="15">
    <source>
        <dbReference type="EMBL" id="CAD7253677.1"/>
    </source>
</evidence>
<keyword evidence="7" id="KW-0408">Iron</keyword>
<evidence type="ECO:0000313" key="16">
    <source>
        <dbReference type="Proteomes" id="UP000677054"/>
    </source>
</evidence>
<dbReference type="InterPro" id="IPR056520">
    <property type="entry name" value="ARM_KDM8_N"/>
</dbReference>
<keyword evidence="4" id="KW-0156">Chromatin regulator</keyword>
<dbReference type="InterPro" id="IPR003347">
    <property type="entry name" value="JmjC_dom"/>
</dbReference>
<dbReference type="PANTHER" id="PTHR12461:SF106">
    <property type="entry name" value="BIFUNCTIONAL PEPTIDASE AND ARGINYL-HYDROXYLASE JMJD5"/>
    <property type="match status" value="1"/>
</dbReference>
<dbReference type="OrthoDB" id="47172at2759"/>
<dbReference type="GO" id="GO:0005634">
    <property type="term" value="C:nucleus"/>
    <property type="evidence" value="ECO:0007669"/>
    <property type="project" value="UniProtKB-SubCell"/>
</dbReference>
<dbReference type="Proteomes" id="UP000677054">
    <property type="component" value="Unassembled WGS sequence"/>
</dbReference>